<dbReference type="Pfam" id="PF12098">
    <property type="entry name" value="DUF3574"/>
    <property type="match status" value="1"/>
</dbReference>
<gene>
    <name evidence="2" type="ORF">HW542_08485</name>
</gene>
<keyword evidence="1" id="KW-0732">Signal</keyword>
<organism evidence="2 3">
    <name type="scientific">Asaia spathodeae</name>
    <dbReference type="NCBI Taxonomy" id="657016"/>
    <lineage>
        <taxon>Bacteria</taxon>
        <taxon>Pseudomonadati</taxon>
        <taxon>Pseudomonadota</taxon>
        <taxon>Alphaproteobacteria</taxon>
        <taxon>Acetobacterales</taxon>
        <taxon>Acetobacteraceae</taxon>
        <taxon>Asaia</taxon>
    </lineage>
</organism>
<sequence length="160" mass="16633">MRSSRAAGAPALRAFALLALGGTLLAGMSGCAEAPPPSGAMIAASDFCTGTRGHPATFITLAFGLSIPGGGTVSAEQWADFLARVVTPRFPAGFSVIEAQGQWQNGTAAPVIREKSRLVWIAAQESRALDSKLDAIRDAYKKQFNQVSVAAFTQQGCASF</sequence>
<dbReference type="Proteomes" id="UP001516351">
    <property type="component" value="Unassembled WGS sequence"/>
</dbReference>
<dbReference type="InterPro" id="IPR021957">
    <property type="entry name" value="DUF3574"/>
</dbReference>
<evidence type="ECO:0000313" key="3">
    <source>
        <dbReference type="Proteomes" id="UP001516351"/>
    </source>
</evidence>
<feature type="signal peptide" evidence="1">
    <location>
        <begin position="1"/>
        <end position="34"/>
    </location>
</feature>
<comment type="caution">
    <text evidence="2">The sequence shown here is derived from an EMBL/GenBank/DDBJ whole genome shotgun (WGS) entry which is preliminary data.</text>
</comment>
<dbReference type="EMBL" id="JABXXV010000004">
    <property type="protein sequence ID" value="NVN46844.1"/>
    <property type="molecule type" value="Genomic_DNA"/>
</dbReference>
<evidence type="ECO:0000313" key="2">
    <source>
        <dbReference type="EMBL" id="NVN46844.1"/>
    </source>
</evidence>
<accession>A0ABX2P5H7</accession>
<dbReference type="RefSeq" id="WP_267310108.1">
    <property type="nucleotide sequence ID" value="NZ_JABXXV010000004.1"/>
</dbReference>
<proteinExistence type="predicted"/>
<name>A0ABX2P5H7_9PROT</name>
<evidence type="ECO:0000256" key="1">
    <source>
        <dbReference type="SAM" id="SignalP"/>
    </source>
</evidence>
<keyword evidence="3" id="KW-1185">Reference proteome</keyword>
<dbReference type="PROSITE" id="PS51257">
    <property type="entry name" value="PROKAR_LIPOPROTEIN"/>
    <property type="match status" value="1"/>
</dbReference>
<reference evidence="2 3" key="1">
    <citation type="submission" date="2020-06" db="EMBL/GenBank/DDBJ databases">
        <title>Synonyms of Asaia species.</title>
        <authorList>
            <person name="Sombolestani A."/>
        </authorList>
    </citation>
    <scope>NUCLEOTIDE SEQUENCE [LARGE SCALE GENOMIC DNA]</scope>
    <source>
        <strain evidence="2 3">LMG 27047</strain>
    </source>
</reference>
<feature type="chain" id="PRO_5047190519" evidence="1">
    <location>
        <begin position="35"/>
        <end position="160"/>
    </location>
</feature>
<protein>
    <submittedName>
        <fullName evidence="2">DUF3574 domain-containing protein</fullName>
    </submittedName>
</protein>